<evidence type="ECO:0000256" key="1">
    <source>
        <dbReference type="SAM" id="Phobius"/>
    </source>
</evidence>
<dbReference type="Proteomes" id="UP000516072">
    <property type="component" value="Chromosome"/>
</dbReference>
<evidence type="ECO:0000313" key="3">
    <source>
        <dbReference type="Proteomes" id="UP000516072"/>
    </source>
</evidence>
<dbReference type="KEGG" id="ntg:NSCAC_0109"/>
<organism evidence="2 3">
    <name type="scientific">Candidatus Nitrosacidococcus tergens</name>
    <dbReference type="NCBI Taxonomy" id="553981"/>
    <lineage>
        <taxon>Bacteria</taxon>
        <taxon>Pseudomonadati</taxon>
        <taxon>Pseudomonadota</taxon>
        <taxon>Gammaproteobacteria</taxon>
        <taxon>Chromatiales</taxon>
        <taxon>Chromatiaceae</taxon>
        <taxon>Candidatus Nitrosacidococcus</taxon>
    </lineage>
</organism>
<sequence length="224" mass="25705">MITYQGSHFHTQKVSGFTLVELLIAITLMGIIIVILFAGLRLATRSWEGVENKNSTTERFRVINHLFRRQIRSLSLPFYIAPNRGRALAFFGSEQSISFVAPFLEDLDLGGLYWITYELTYKDGESALVMYWRPYRPNEQQINNSDREVLLENISAIHFSYFGALNQNLRPNWYNYWDNPNQPPQVIQLKIEANDVEWPGIVAKIQTDPQNTMGGGAGAIRFGR</sequence>
<keyword evidence="1" id="KW-0472">Membrane</keyword>
<accession>A0A7G1Q7F0</accession>
<reference evidence="2 3" key="1">
    <citation type="submission" date="2020-03" db="EMBL/GenBank/DDBJ databases">
        <authorList>
            <person name="Picone N."/>
        </authorList>
    </citation>
    <scope>NUCLEOTIDE SEQUENCE [LARGE SCALE GENOMIC DNA]</scope>
    <source>
        <strain evidence="2">NSCAC1</strain>
    </source>
</reference>
<dbReference type="PROSITE" id="PS00409">
    <property type="entry name" value="PROKAR_NTER_METHYL"/>
    <property type="match status" value="1"/>
</dbReference>
<gene>
    <name evidence="2" type="ORF">NSCAC_0109</name>
</gene>
<dbReference type="EMBL" id="LR778175">
    <property type="protein sequence ID" value="CAB1274319.1"/>
    <property type="molecule type" value="Genomic_DNA"/>
</dbReference>
<dbReference type="NCBIfam" id="TIGR02532">
    <property type="entry name" value="IV_pilin_GFxxxE"/>
    <property type="match status" value="1"/>
</dbReference>
<dbReference type="InterPro" id="IPR012902">
    <property type="entry name" value="N_methyl_site"/>
</dbReference>
<keyword evidence="1" id="KW-1133">Transmembrane helix</keyword>
<name>A0A7G1Q7F0_9GAMM</name>
<keyword evidence="3" id="KW-1185">Reference proteome</keyword>
<dbReference type="Pfam" id="PF07963">
    <property type="entry name" value="N_methyl"/>
    <property type="match status" value="1"/>
</dbReference>
<dbReference type="SUPFAM" id="SSF54523">
    <property type="entry name" value="Pili subunits"/>
    <property type="match status" value="1"/>
</dbReference>
<dbReference type="AlphaFoldDB" id="A0A7G1Q7F0"/>
<dbReference type="RefSeq" id="WP_197744513.1">
    <property type="nucleotide sequence ID" value="NZ_LR778175.1"/>
</dbReference>
<evidence type="ECO:0000313" key="2">
    <source>
        <dbReference type="EMBL" id="CAB1274319.1"/>
    </source>
</evidence>
<keyword evidence="1" id="KW-0812">Transmembrane</keyword>
<protein>
    <submittedName>
        <fullName evidence="2">General secretion pathway protein J</fullName>
    </submittedName>
</protein>
<feature type="transmembrane region" description="Helical" evidence="1">
    <location>
        <begin position="22"/>
        <end position="43"/>
    </location>
</feature>
<proteinExistence type="predicted"/>
<dbReference type="InterPro" id="IPR045584">
    <property type="entry name" value="Pilin-like"/>
</dbReference>